<dbReference type="InterPro" id="IPR036761">
    <property type="entry name" value="TTHA0802/YceI-like_sf"/>
</dbReference>
<dbReference type="EMBL" id="JAMSHT010000001">
    <property type="protein sequence ID" value="MCM8556290.1"/>
    <property type="molecule type" value="Genomic_DNA"/>
</dbReference>
<evidence type="ECO:0000259" key="1">
    <source>
        <dbReference type="SMART" id="SM00867"/>
    </source>
</evidence>
<dbReference type="PANTHER" id="PTHR34406:SF1">
    <property type="entry name" value="PROTEIN YCEI"/>
    <property type="match status" value="1"/>
</dbReference>
<gene>
    <name evidence="2" type="ORF">NDO55_00455</name>
</gene>
<feature type="domain" description="Lipid/polyisoprenoid-binding YceI-like" evidence="1">
    <location>
        <begin position="28"/>
        <end position="191"/>
    </location>
</feature>
<proteinExistence type="predicted"/>
<protein>
    <submittedName>
        <fullName evidence="2">YceI family protein</fullName>
    </submittedName>
</protein>
<organism evidence="2 3">
    <name type="scientific">Sphingomicrobium sediminis</name>
    <dbReference type="NCBI Taxonomy" id="2950949"/>
    <lineage>
        <taxon>Bacteria</taxon>
        <taxon>Pseudomonadati</taxon>
        <taxon>Pseudomonadota</taxon>
        <taxon>Alphaproteobacteria</taxon>
        <taxon>Sphingomonadales</taxon>
        <taxon>Sphingomonadaceae</taxon>
        <taxon>Sphingomicrobium</taxon>
    </lineage>
</organism>
<evidence type="ECO:0000313" key="2">
    <source>
        <dbReference type="EMBL" id="MCM8556290.1"/>
    </source>
</evidence>
<dbReference type="Proteomes" id="UP001155128">
    <property type="component" value="Unassembled WGS sequence"/>
</dbReference>
<keyword evidence="3" id="KW-1185">Reference proteome</keyword>
<dbReference type="SUPFAM" id="SSF101874">
    <property type="entry name" value="YceI-like"/>
    <property type="match status" value="1"/>
</dbReference>
<dbReference type="InterPro" id="IPR007372">
    <property type="entry name" value="Lipid/polyisoprenoid-bd_YceI"/>
</dbReference>
<dbReference type="Gene3D" id="2.40.128.110">
    <property type="entry name" value="Lipid/polyisoprenoid-binding, YceI-like"/>
    <property type="match status" value="1"/>
</dbReference>
<dbReference type="Pfam" id="PF04264">
    <property type="entry name" value="YceI"/>
    <property type="match status" value="1"/>
</dbReference>
<dbReference type="PANTHER" id="PTHR34406">
    <property type="entry name" value="PROTEIN YCEI"/>
    <property type="match status" value="1"/>
</dbReference>
<name>A0A9X2EE51_9SPHN</name>
<accession>A0A9X2EE51</accession>
<evidence type="ECO:0000313" key="3">
    <source>
        <dbReference type="Proteomes" id="UP001155128"/>
    </source>
</evidence>
<dbReference type="RefSeq" id="WP_252111354.1">
    <property type="nucleotide sequence ID" value="NZ_JAMSHT010000001.1"/>
</dbReference>
<dbReference type="AlphaFoldDB" id="A0A9X2EE51"/>
<dbReference type="SMART" id="SM00867">
    <property type="entry name" value="YceI"/>
    <property type="match status" value="1"/>
</dbReference>
<comment type="caution">
    <text evidence="2">The sequence shown here is derived from an EMBL/GenBank/DDBJ whole genome shotgun (WGS) entry which is preliminary data.</text>
</comment>
<sequence length="194" mass="21243">MRGAALGLKVGAALALGTAADASSNVERFTLVQNSSEISAKVRFLGLASKTATFPSMRGTVSIDRSDTRDMRLSVTLDARHLRASDTLTRDRLKGESFFWVDRHPLIEFRGSDLMMEDSRNGYLSGRITARGVTRSVDLDVTFDRPIEAINGTGPITIEAETEIDRTDFGMDDYGGVVGRTVKIRIEALMQPEV</sequence>
<reference evidence="2" key="1">
    <citation type="submission" date="2022-06" db="EMBL/GenBank/DDBJ databases">
        <title>Sphingomicrobium sedimins sp. nov., a marine bacterium isolated from tidal flat.</title>
        <authorList>
            <person name="Kim C.-H."/>
            <person name="Yoo Y."/>
            <person name="Kim J.-J."/>
        </authorList>
    </citation>
    <scope>NUCLEOTIDE SEQUENCE</scope>
    <source>
        <strain evidence="2">GRR-S6-50</strain>
    </source>
</reference>